<protein>
    <submittedName>
        <fullName evidence="1">Uncharacterized protein</fullName>
    </submittedName>
</protein>
<proteinExistence type="predicted"/>
<dbReference type="Proteomes" id="UP000242381">
    <property type="component" value="Unassembled WGS sequence"/>
</dbReference>
<evidence type="ECO:0000313" key="2">
    <source>
        <dbReference type="Proteomes" id="UP000242381"/>
    </source>
</evidence>
<dbReference type="OMA" id="THMIVMI"/>
<evidence type="ECO:0000313" key="1">
    <source>
        <dbReference type="EMBL" id="ORE13788.1"/>
    </source>
</evidence>
<accession>A0A0A1N180</accession>
<dbReference type="InterPro" id="IPR038425">
    <property type="entry name" value="GAT_sf"/>
</dbReference>
<organism evidence="1 2">
    <name type="scientific">Rhizopus microsporus</name>
    <dbReference type="NCBI Taxonomy" id="58291"/>
    <lineage>
        <taxon>Eukaryota</taxon>
        <taxon>Fungi</taxon>
        <taxon>Fungi incertae sedis</taxon>
        <taxon>Mucoromycota</taxon>
        <taxon>Mucoromycotina</taxon>
        <taxon>Mucoromycetes</taxon>
        <taxon>Mucorales</taxon>
        <taxon>Mucorineae</taxon>
        <taxon>Rhizopodaceae</taxon>
        <taxon>Rhizopus</taxon>
    </lineage>
</organism>
<dbReference type="Gene3D" id="1.20.58.160">
    <property type="match status" value="1"/>
</dbReference>
<gene>
    <name evidence="1" type="ORF">BCV71DRAFT_221922</name>
</gene>
<dbReference type="AlphaFoldDB" id="A0A0A1N180"/>
<sequence>MSSCIIAGYTITKTAPSNLSVEEAISDSKKVSSFLLQTLAMMEPHQIKTNEIAKDAYEECLQLRDYLSEQLWSVFDDEGISSVQAALDDLSQALSKYEMIYETIEGEWEFVDASCYVSAC</sequence>
<dbReference type="SUPFAM" id="SSF89009">
    <property type="entry name" value="GAT-like domain"/>
    <property type="match status" value="1"/>
</dbReference>
<reference evidence="1 2" key="1">
    <citation type="journal article" date="2016" name="Proc. Natl. Acad. Sci. U.S.A.">
        <title>Lipid metabolic changes in an early divergent fungus govern the establishment of a mutualistic symbiosis with endobacteria.</title>
        <authorList>
            <person name="Lastovetsky O.A."/>
            <person name="Gaspar M.L."/>
            <person name="Mondo S.J."/>
            <person name="LaButti K.M."/>
            <person name="Sandor L."/>
            <person name="Grigoriev I.V."/>
            <person name="Henry S.A."/>
            <person name="Pawlowska T.E."/>
        </authorList>
    </citation>
    <scope>NUCLEOTIDE SEQUENCE [LARGE SCALE GENOMIC DNA]</scope>
    <source>
        <strain evidence="1 2">ATCC 11559</strain>
    </source>
</reference>
<dbReference type="EMBL" id="KV921510">
    <property type="protein sequence ID" value="ORE13788.1"/>
    <property type="molecule type" value="Genomic_DNA"/>
</dbReference>
<name>A0A0A1N180_RHIZD</name>
<dbReference type="VEuPathDB" id="FungiDB:BCV72DRAFT_291744"/>